<name>A0AAJ7JFB8_9HYME</name>
<reference evidence="3" key="1">
    <citation type="submission" date="2025-08" db="UniProtKB">
        <authorList>
            <consortium name="RefSeq"/>
        </authorList>
    </citation>
    <scope>IDENTIFICATION</scope>
    <source>
        <tissue evidence="3">Whole body</tissue>
    </source>
</reference>
<sequence>MRSLSANSCNEPILTTMFLEYLPPLCRAILSASKENLQELAELDDRVTEAVAQGGPGIITVSQGESLSSTVPRSETHASTELSTDNNVASIAREIRDLSKLLQSRGVYHHIVTTGPPVAERARRLAPDKLKAVKAEFKRLMEAGMITPSSSPWASPIHLVRKKNASPSPEEHEEHLQKVLERLQQFHLRLNLEKCQFGVPELVFLGHLVNKEGFKPIPKKFKAVNEFHKPRTIEELRRFLGMALDRRRIKQHSVVEGKAVLVLRIRITSILTLVLNIVGNFHRSLEVRYYHLPTQTENRNCGRRNANPYGGD</sequence>
<dbReference type="PANTHER" id="PTHR37984">
    <property type="entry name" value="PROTEIN CBG26694"/>
    <property type="match status" value="1"/>
</dbReference>
<dbReference type="GeneID" id="108632162"/>
<evidence type="ECO:0000313" key="3">
    <source>
        <dbReference type="RefSeq" id="XP_017892042.1"/>
    </source>
</evidence>
<dbReference type="PANTHER" id="PTHR37984:SF5">
    <property type="entry name" value="PROTEIN NYNRIN-LIKE"/>
    <property type="match status" value="1"/>
</dbReference>
<keyword evidence="2" id="KW-1185">Reference proteome</keyword>
<dbReference type="SUPFAM" id="SSF56672">
    <property type="entry name" value="DNA/RNA polymerases"/>
    <property type="match status" value="1"/>
</dbReference>
<dbReference type="AlphaFoldDB" id="A0AAJ7JFB8"/>
<evidence type="ECO:0000256" key="1">
    <source>
        <dbReference type="SAM" id="MobiDB-lite"/>
    </source>
</evidence>
<dbReference type="RefSeq" id="XP_017892042.1">
    <property type="nucleotide sequence ID" value="XM_018036553.1"/>
</dbReference>
<accession>A0AAJ7JFB8</accession>
<dbReference type="InterPro" id="IPR043128">
    <property type="entry name" value="Rev_trsase/Diguanyl_cyclase"/>
</dbReference>
<organism evidence="2 3">
    <name type="scientific">Ceratina calcarata</name>
    <dbReference type="NCBI Taxonomy" id="156304"/>
    <lineage>
        <taxon>Eukaryota</taxon>
        <taxon>Metazoa</taxon>
        <taxon>Ecdysozoa</taxon>
        <taxon>Arthropoda</taxon>
        <taxon>Hexapoda</taxon>
        <taxon>Insecta</taxon>
        <taxon>Pterygota</taxon>
        <taxon>Neoptera</taxon>
        <taxon>Endopterygota</taxon>
        <taxon>Hymenoptera</taxon>
        <taxon>Apocrita</taxon>
        <taxon>Aculeata</taxon>
        <taxon>Apoidea</taxon>
        <taxon>Anthophila</taxon>
        <taxon>Apidae</taxon>
        <taxon>Ceratina</taxon>
        <taxon>Zadontomerus</taxon>
    </lineage>
</organism>
<dbReference type="GO" id="GO:0071897">
    <property type="term" value="P:DNA biosynthetic process"/>
    <property type="evidence" value="ECO:0007669"/>
    <property type="project" value="UniProtKB-ARBA"/>
</dbReference>
<evidence type="ECO:0000313" key="2">
    <source>
        <dbReference type="Proteomes" id="UP000694925"/>
    </source>
</evidence>
<dbReference type="InterPro" id="IPR050951">
    <property type="entry name" value="Retrovirus_Pol_polyprotein"/>
</dbReference>
<protein>
    <submittedName>
        <fullName evidence="3">Uncharacterized protein LOC108632162</fullName>
    </submittedName>
</protein>
<dbReference type="Gene3D" id="3.30.70.270">
    <property type="match status" value="1"/>
</dbReference>
<gene>
    <name evidence="3" type="primary">LOC108632162</name>
</gene>
<dbReference type="KEGG" id="ccal:108632162"/>
<dbReference type="InterPro" id="IPR043502">
    <property type="entry name" value="DNA/RNA_pol_sf"/>
</dbReference>
<dbReference type="Proteomes" id="UP000694925">
    <property type="component" value="Unplaced"/>
</dbReference>
<proteinExistence type="predicted"/>
<dbReference type="Gene3D" id="3.10.10.10">
    <property type="entry name" value="HIV Type 1 Reverse Transcriptase, subunit A, domain 1"/>
    <property type="match status" value="1"/>
</dbReference>
<feature type="region of interest" description="Disordered" evidence="1">
    <location>
        <begin position="65"/>
        <end position="84"/>
    </location>
</feature>